<keyword evidence="2" id="KW-0456">Lyase</keyword>
<dbReference type="SUPFAM" id="SSF53639">
    <property type="entry name" value="AraD/HMP-PK domain-like"/>
    <property type="match status" value="1"/>
</dbReference>
<dbReference type="EMBL" id="DF847781">
    <property type="protein sequence ID" value="GAT52525.1"/>
    <property type="molecule type" value="Genomic_DNA"/>
</dbReference>
<keyword evidence="3" id="KW-0732">Signal</keyword>
<gene>
    <name evidence="5" type="ORF">MCHLO_09567</name>
</gene>
<feature type="chain" id="PRO_5045435003" description="Class II aldolase/adducin N-terminal domain-containing protein" evidence="3">
    <location>
        <begin position="25"/>
        <end position="277"/>
    </location>
</feature>
<evidence type="ECO:0000259" key="4">
    <source>
        <dbReference type="SMART" id="SM01007"/>
    </source>
</evidence>
<feature type="signal peptide" evidence="3">
    <location>
        <begin position="1"/>
        <end position="24"/>
    </location>
</feature>
<evidence type="ECO:0000313" key="5">
    <source>
        <dbReference type="EMBL" id="GAT52525.1"/>
    </source>
</evidence>
<keyword evidence="1" id="KW-0479">Metal-binding</keyword>
<dbReference type="PANTHER" id="PTHR22789">
    <property type="entry name" value="FUCULOSE PHOSPHATE ALDOLASE"/>
    <property type="match status" value="1"/>
</dbReference>
<dbReference type="SMART" id="SM01007">
    <property type="entry name" value="Aldolase_II"/>
    <property type="match status" value="1"/>
</dbReference>
<dbReference type="Pfam" id="PF00596">
    <property type="entry name" value="Aldolase_II"/>
    <property type="match status" value="1"/>
</dbReference>
<evidence type="ECO:0000256" key="1">
    <source>
        <dbReference type="ARBA" id="ARBA00022723"/>
    </source>
</evidence>
<sequence>MRTLTKLAASGLLLPNLISAAAQSDVDPKVLGASTDLLDASHILHFLDVVDAFGHVSVRNPVNDSQFLMTFAIAPAQATSQSIITYDINNATALQLTFNASVTGSAIPTGFAERFIHSEIYKKFPAALAVVHTHTREVLPFANQPQQGGKAAARVQLVAQMHTAPALGSTGTPIFDIRDLPNSVLSQSALHDLLVRDEPLGDALASTLAEAGNGRVVLMRGHGMALYSPTLRESVFDAFYVKEGATVQLQAILLGGGTPVGLDSKEVMDTSTTDAGL</sequence>
<protein>
    <recommendedName>
        <fullName evidence="4">Class II aldolase/adducin N-terminal domain-containing protein</fullName>
    </recommendedName>
</protein>
<name>A0ABQ0LN74_MYCCL</name>
<organism evidence="5 6">
    <name type="scientific">Mycena chlorophos</name>
    <name type="common">Agaric fungus</name>
    <name type="synonym">Agaricus chlorophos</name>
    <dbReference type="NCBI Taxonomy" id="658473"/>
    <lineage>
        <taxon>Eukaryota</taxon>
        <taxon>Fungi</taxon>
        <taxon>Dikarya</taxon>
        <taxon>Basidiomycota</taxon>
        <taxon>Agaricomycotina</taxon>
        <taxon>Agaricomycetes</taxon>
        <taxon>Agaricomycetidae</taxon>
        <taxon>Agaricales</taxon>
        <taxon>Marasmiineae</taxon>
        <taxon>Mycenaceae</taxon>
        <taxon>Mycena</taxon>
    </lineage>
</organism>
<reference evidence="5" key="1">
    <citation type="submission" date="2014-09" db="EMBL/GenBank/DDBJ databases">
        <title>Genome sequence of the luminous mushroom Mycena chlorophos for searching fungal bioluminescence genes.</title>
        <authorList>
            <person name="Tanaka Y."/>
            <person name="Kasuga D."/>
            <person name="Oba Y."/>
            <person name="Hase S."/>
            <person name="Sato K."/>
            <person name="Oba Y."/>
            <person name="Sakakibara Y."/>
        </authorList>
    </citation>
    <scope>NUCLEOTIDE SEQUENCE</scope>
</reference>
<dbReference type="Gene3D" id="3.40.225.10">
    <property type="entry name" value="Class II aldolase/adducin N-terminal domain"/>
    <property type="match status" value="1"/>
</dbReference>
<evidence type="ECO:0000256" key="2">
    <source>
        <dbReference type="ARBA" id="ARBA00023239"/>
    </source>
</evidence>
<feature type="domain" description="Class II aldolase/adducin N-terminal" evidence="4">
    <location>
        <begin position="35"/>
        <end position="249"/>
    </location>
</feature>
<accession>A0ABQ0LN74</accession>
<dbReference type="InterPro" id="IPR050197">
    <property type="entry name" value="Aldolase_class_II_sugar_metab"/>
</dbReference>
<dbReference type="PANTHER" id="PTHR22789:SF0">
    <property type="entry name" value="3-OXO-TETRONATE 4-PHOSPHATE DECARBOXYLASE-RELATED"/>
    <property type="match status" value="1"/>
</dbReference>
<keyword evidence="6" id="KW-1185">Reference proteome</keyword>
<dbReference type="Proteomes" id="UP000815677">
    <property type="component" value="Unassembled WGS sequence"/>
</dbReference>
<dbReference type="InterPro" id="IPR001303">
    <property type="entry name" value="Aldolase_II/adducin_N"/>
</dbReference>
<dbReference type="InterPro" id="IPR036409">
    <property type="entry name" value="Aldolase_II/adducin_N_sf"/>
</dbReference>
<evidence type="ECO:0000256" key="3">
    <source>
        <dbReference type="SAM" id="SignalP"/>
    </source>
</evidence>
<evidence type="ECO:0000313" key="6">
    <source>
        <dbReference type="Proteomes" id="UP000815677"/>
    </source>
</evidence>
<proteinExistence type="predicted"/>